<feature type="compositionally biased region" description="Polar residues" evidence="1">
    <location>
        <begin position="274"/>
        <end position="289"/>
    </location>
</feature>
<organism evidence="2 3">
    <name type="scientific">Rhipicephalus microplus</name>
    <name type="common">Cattle tick</name>
    <name type="synonym">Boophilus microplus</name>
    <dbReference type="NCBI Taxonomy" id="6941"/>
    <lineage>
        <taxon>Eukaryota</taxon>
        <taxon>Metazoa</taxon>
        <taxon>Ecdysozoa</taxon>
        <taxon>Arthropoda</taxon>
        <taxon>Chelicerata</taxon>
        <taxon>Arachnida</taxon>
        <taxon>Acari</taxon>
        <taxon>Parasitiformes</taxon>
        <taxon>Ixodida</taxon>
        <taxon>Ixodoidea</taxon>
        <taxon>Ixodidae</taxon>
        <taxon>Rhipicephalinae</taxon>
        <taxon>Rhipicephalus</taxon>
        <taxon>Boophilus</taxon>
    </lineage>
</organism>
<reference evidence="2" key="1">
    <citation type="journal article" date="2020" name="Cell">
        <title>Large-Scale Comparative Analyses of Tick Genomes Elucidate Their Genetic Diversity and Vector Capacities.</title>
        <authorList>
            <consortium name="Tick Genome and Microbiome Consortium (TIGMIC)"/>
            <person name="Jia N."/>
            <person name="Wang J."/>
            <person name="Shi W."/>
            <person name="Du L."/>
            <person name="Sun Y."/>
            <person name="Zhan W."/>
            <person name="Jiang J.F."/>
            <person name="Wang Q."/>
            <person name="Zhang B."/>
            <person name="Ji P."/>
            <person name="Bell-Sakyi L."/>
            <person name="Cui X.M."/>
            <person name="Yuan T.T."/>
            <person name="Jiang B.G."/>
            <person name="Yang W.F."/>
            <person name="Lam T.T."/>
            <person name="Chang Q.C."/>
            <person name="Ding S.J."/>
            <person name="Wang X.J."/>
            <person name="Zhu J.G."/>
            <person name="Ruan X.D."/>
            <person name="Zhao L."/>
            <person name="Wei J.T."/>
            <person name="Ye R.Z."/>
            <person name="Que T.C."/>
            <person name="Du C.H."/>
            <person name="Zhou Y.H."/>
            <person name="Cheng J.X."/>
            <person name="Dai P.F."/>
            <person name="Guo W.B."/>
            <person name="Han X.H."/>
            <person name="Huang E.J."/>
            <person name="Li L.F."/>
            <person name="Wei W."/>
            <person name="Gao Y.C."/>
            <person name="Liu J.Z."/>
            <person name="Shao H.Z."/>
            <person name="Wang X."/>
            <person name="Wang C.C."/>
            <person name="Yang T.C."/>
            <person name="Huo Q.B."/>
            <person name="Li W."/>
            <person name="Chen H.Y."/>
            <person name="Chen S.E."/>
            <person name="Zhou L.G."/>
            <person name="Ni X.B."/>
            <person name="Tian J.H."/>
            <person name="Sheng Y."/>
            <person name="Liu T."/>
            <person name="Pan Y.S."/>
            <person name="Xia L.Y."/>
            <person name="Li J."/>
            <person name="Zhao F."/>
            <person name="Cao W.C."/>
        </authorList>
    </citation>
    <scope>NUCLEOTIDE SEQUENCE</scope>
    <source>
        <strain evidence="2">Rmic-2018</strain>
    </source>
</reference>
<comment type="caution">
    <text evidence="2">The sequence shown here is derived from an EMBL/GenBank/DDBJ whole genome shotgun (WGS) entry which is preliminary data.</text>
</comment>
<sequence length="410" mass="44618">MAAFSRTTESDSNLGDEAVPLHWLFRVSFATQQFHRYTSLSKCRLRFWDRTNGYLESFTETKAGKEFQYKVMGDAVECIGEPRSRYPRLTSYVAVLVPKHLVLASQELSEERRRVAPEQESVEVPDGSVESSRESTEEELGGRAPRGQQGLVYAHRRPAIVTSQRNTAAAGTLWIPRALREVEPPLSTTHWRGMDGYQHADKDGSAWKAGNHDGRVSVAARSRVRRAATKTLAPSSTTAAATGFIPIAGPFGGGQELAYSAFLDGGSSTPFPTGFSSYASPSRQQNSKQAYGGGFDYGRSTTSAFSAGYDSLGSGNFQLIRGGVYADNQASSSHMPYYVQGPSSGYQAYSYDEDAGGPVLGFQGFEHFGSPLHNALSKNTHVVGASTEHRRRTLTPKSPVAGEDQLRAME</sequence>
<dbReference type="AlphaFoldDB" id="A0A9J6DB20"/>
<feature type="region of interest" description="Disordered" evidence="1">
    <location>
        <begin position="110"/>
        <end position="145"/>
    </location>
</feature>
<reference evidence="2" key="2">
    <citation type="submission" date="2021-09" db="EMBL/GenBank/DDBJ databases">
        <authorList>
            <person name="Jia N."/>
            <person name="Wang J."/>
            <person name="Shi W."/>
            <person name="Du L."/>
            <person name="Sun Y."/>
            <person name="Zhan W."/>
            <person name="Jiang J."/>
            <person name="Wang Q."/>
            <person name="Zhang B."/>
            <person name="Ji P."/>
            <person name="Sakyi L.B."/>
            <person name="Cui X."/>
            <person name="Yuan T."/>
            <person name="Jiang B."/>
            <person name="Yang W."/>
            <person name="Lam T.T.-Y."/>
            <person name="Chang Q."/>
            <person name="Ding S."/>
            <person name="Wang X."/>
            <person name="Zhu J."/>
            <person name="Ruan X."/>
            <person name="Zhao L."/>
            <person name="Wei J."/>
            <person name="Que T."/>
            <person name="Du C."/>
            <person name="Cheng J."/>
            <person name="Dai P."/>
            <person name="Han X."/>
            <person name="Huang E."/>
            <person name="Gao Y."/>
            <person name="Liu J."/>
            <person name="Shao H."/>
            <person name="Ye R."/>
            <person name="Li L."/>
            <person name="Wei W."/>
            <person name="Wang X."/>
            <person name="Wang C."/>
            <person name="Huo Q."/>
            <person name="Li W."/>
            <person name="Guo W."/>
            <person name="Chen H."/>
            <person name="Chen S."/>
            <person name="Zhou L."/>
            <person name="Zhou L."/>
            <person name="Ni X."/>
            <person name="Tian J."/>
            <person name="Zhou Y."/>
            <person name="Sheng Y."/>
            <person name="Liu T."/>
            <person name="Pan Y."/>
            <person name="Xia L."/>
            <person name="Li J."/>
            <person name="Zhao F."/>
            <person name="Cao W."/>
        </authorList>
    </citation>
    <scope>NUCLEOTIDE SEQUENCE</scope>
    <source>
        <strain evidence="2">Rmic-2018</strain>
        <tissue evidence="2">Larvae</tissue>
    </source>
</reference>
<feature type="region of interest" description="Disordered" evidence="1">
    <location>
        <begin position="385"/>
        <end position="410"/>
    </location>
</feature>
<dbReference type="EMBL" id="JABSTU010000010">
    <property type="protein sequence ID" value="KAH8019195.1"/>
    <property type="molecule type" value="Genomic_DNA"/>
</dbReference>
<evidence type="ECO:0000256" key="1">
    <source>
        <dbReference type="SAM" id="MobiDB-lite"/>
    </source>
</evidence>
<evidence type="ECO:0000313" key="2">
    <source>
        <dbReference type="EMBL" id="KAH8019195.1"/>
    </source>
</evidence>
<keyword evidence="3" id="KW-1185">Reference proteome</keyword>
<accession>A0A9J6DB20</accession>
<evidence type="ECO:0000313" key="3">
    <source>
        <dbReference type="Proteomes" id="UP000821866"/>
    </source>
</evidence>
<proteinExistence type="predicted"/>
<gene>
    <name evidence="2" type="ORF">HPB51_017883</name>
</gene>
<name>A0A9J6DB20_RHIMP</name>
<protein>
    <submittedName>
        <fullName evidence="2">Uncharacterized protein</fullName>
    </submittedName>
</protein>
<dbReference type="VEuPathDB" id="VectorBase:LOC119175656"/>
<feature type="region of interest" description="Disordered" evidence="1">
    <location>
        <begin position="274"/>
        <end position="293"/>
    </location>
</feature>
<dbReference type="Proteomes" id="UP000821866">
    <property type="component" value="Chromosome 8"/>
</dbReference>